<dbReference type="Gene3D" id="3.30.360.10">
    <property type="entry name" value="Dihydrodipicolinate Reductase, domain 2"/>
    <property type="match status" value="1"/>
</dbReference>
<organism evidence="3 4">
    <name type="scientific">Asanoa ishikariensis</name>
    <dbReference type="NCBI Taxonomy" id="137265"/>
    <lineage>
        <taxon>Bacteria</taxon>
        <taxon>Bacillati</taxon>
        <taxon>Actinomycetota</taxon>
        <taxon>Actinomycetes</taxon>
        <taxon>Micromonosporales</taxon>
        <taxon>Micromonosporaceae</taxon>
        <taxon>Asanoa</taxon>
    </lineage>
</organism>
<feature type="domain" description="Gfo/Idh/MocA-like oxidoreductase N-terminal" evidence="1">
    <location>
        <begin position="5"/>
        <end position="115"/>
    </location>
</feature>
<dbReference type="InterPro" id="IPR055170">
    <property type="entry name" value="GFO_IDH_MocA-like_dom"/>
</dbReference>
<dbReference type="AlphaFoldDB" id="A0A1H3UQZ3"/>
<evidence type="ECO:0000313" key="4">
    <source>
        <dbReference type="Proteomes" id="UP000199632"/>
    </source>
</evidence>
<evidence type="ECO:0000259" key="1">
    <source>
        <dbReference type="Pfam" id="PF01408"/>
    </source>
</evidence>
<gene>
    <name evidence="3" type="ORF">SAMN05421684_7828</name>
</gene>
<protein>
    <submittedName>
        <fullName evidence="3">Myo-inositol 2-dehydrogenase</fullName>
    </submittedName>
</protein>
<dbReference type="SUPFAM" id="SSF51735">
    <property type="entry name" value="NAD(P)-binding Rossmann-fold domains"/>
    <property type="match status" value="1"/>
</dbReference>
<feature type="domain" description="GFO/IDH/MocA-like oxidoreductase" evidence="2">
    <location>
        <begin position="145"/>
        <end position="243"/>
    </location>
</feature>
<proteinExistence type="predicted"/>
<keyword evidence="4" id="KW-1185">Reference proteome</keyword>
<evidence type="ECO:0000313" key="3">
    <source>
        <dbReference type="EMBL" id="SDZ64758.1"/>
    </source>
</evidence>
<dbReference type="InterPro" id="IPR000683">
    <property type="entry name" value="Gfo/Idh/MocA-like_OxRdtase_N"/>
</dbReference>
<dbReference type="InterPro" id="IPR036291">
    <property type="entry name" value="NAD(P)-bd_dom_sf"/>
</dbReference>
<evidence type="ECO:0000259" key="2">
    <source>
        <dbReference type="Pfam" id="PF22725"/>
    </source>
</evidence>
<dbReference type="Pfam" id="PF22725">
    <property type="entry name" value="GFO_IDH_MocA_C3"/>
    <property type="match status" value="1"/>
</dbReference>
<dbReference type="EMBL" id="FNQB01000005">
    <property type="protein sequence ID" value="SDZ64758.1"/>
    <property type="molecule type" value="Genomic_DNA"/>
</dbReference>
<dbReference type="OrthoDB" id="256869at2"/>
<dbReference type="Proteomes" id="UP000199632">
    <property type="component" value="Unassembled WGS sequence"/>
</dbReference>
<dbReference type="Gene3D" id="3.40.50.720">
    <property type="entry name" value="NAD(P)-binding Rossmann-like Domain"/>
    <property type="match status" value="1"/>
</dbReference>
<name>A0A1H3UQZ3_9ACTN</name>
<dbReference type="PANTHER" id="PTHR43593:SF1">
    <property type="entry name" value="INOSITOL 2-DEHYDROGENASE"/>
    <property type="match status" value="1"/>
</dbReference>
<sequence>MSGPLRVGVVGVGVMGADHARRLTSRVTGAVLAGVSDPFPGRAGAVLPGVRVFSSALSLIGSADVDAVLIASPGAAHEEQVLACLAAGKWVLCEKPLTLTVASAQRLVAAEAALPRPLAQVGFMRRFDPAYTRLHGLLPSLGRLLLLHNIHRNVSAPASFTSEMIVRDSLVHEVDICRWLFADEIASVSVLSPAASGLAPSGVQDPQVAIFRMAGGGIATTEVFVNSQVGYEVRCEAVGETDSAFVPASPAPDFLVRFAPAYDIEVQAWVSACSHGFVGGPGLQDGLAATAASEAGVRSLRNGGTPVAVRDFS</sequence>
<dbReference type="PANTHER" id="PTHR43593">
    <property type="match status" value="1"/>
</dbReference>
<dbReference type="RefSeq" id="WP_090803641.1">
    <property type="nucleotide sequence ID" value="NZ_BOND01000029.1"/>
</dbReference>
<accession>A0A1H3UQZ3</accession>
<dbReference type="SUPFAM" id="SSF55347">
    <property type="entry name" value="Glyceraldehyde-3-phosphate dehydrogenase-like, C-terminal domain"/>
    <property type="match status" value="1"/>
</dbReference>
<dbReference type="Pfam" id="PF01408">
    <property type="entry name" value="GFO_IDH_MocA"/>
    <property type="match status" value="1"/>
</dbReference>
<dbReference type="InterPro" id="IPR050424">
    <property type="entry name" value="Gfo-Idh-MocA_inositol_DH"/>
</dbReference>
<dbReference type="STRING" id="137265.SAMN05421684_7828"/>
<dbReference type="GO" id="GO:0000166">
    <property type="term" value="F:nucleotide binding"/>
    <property type="evidence" value="ECO:0007669"/>
    <property type="project" value="InterPro"/>
</dbReference>
<reference evidence="4" key="1">
    <citation type="submission" date="2016-10" db="EMBL/GenBank/DDBJ databases">
        <authorList>
            <person name="Varghese N."/>
            <person name="Submissions S."/>
        </authorList>
    </citation>
    <scope>NUCLEOTIDE SEQUENCE [LARGE SCALE GENOMIC DNA]</scope>
    <source>
        <strain evidence="4">DSM 44718</strain>
    </source>
</reference>